<accession>A0A6C0EKD0</accession>
<evidence type="ECO:0000313" key="1">
    <source>
        <dbReference type="EMBL" id="QHT28790.1"/>
    </source>
</evidence>
<dbReference type="EMBL" id="MN738864">
    <property type="protein sequence ID" value="QHT28790.1"/>
    <property type="molecule type" value="Genomic_DNA"/>
</dbReference>
<protein>
    <submittedName>
        <fullName evidence="1">Uncharacterized protein</fullName>
    </submittedName>
</protein>
<sequence>MIRKCDYLNIKLCFFRNELGDTNWSKVMDPFIINYNL</sequence>
<proteinExistence type="predicted"/>
<organism evidence="1">
    <name type="scientific">viral metagenome</name>
    <dbReference type="NCBI Taxonomy" id="1070528"/>
    <lineage>
        <taxon>unclassified sequences</taxon>
        <taxon>metagenomes</taxon>
        <taxon>organismal metagenomes</taxon>
    </lineage>
</organism>
<name>A0A6C0EKD0_9ZZZZ</name>
<dbReference type="AlphaFoldDB" id="A0A6C0EKD0"/>
<reference evidence="1" key="1">
    <citation type="journal article" date="2020" name="Nature">
        <title>Giant virus diversity and host interactions through global metagenomics.</title>
        <authorList>
            <person name="Schulz F."/>
            <person name="Roux S."/>
            <person name="Paez-Espino D."/>
            <person name="Jungbluth S."/>
            <person name="Walsh D.A."/>
            <person name="Denef V.J."/>
            <person name="McMahon K.D."/>
            <person name="Konstantinidis K.T."/>
            <person name="Eloe-Fadrosh E.A."/>
            <person name="Kyrpides N.C."/>
            <person name="Woyke T."/>
        </authorList>
    </citation>
    <scope>NUCLEOTIDE SEQUENCE</scope>
    <source>
        <strain evidence="1">GVMAG-M-3300001351-8</strain>
    </source>
</reference>